<gene>
    <name evidence="5" type="ORF">QWY31_09025</name>
</gene>
<dbReference type="RefSeq" id="WP_320004173.1">
    <property type="nucleotide sequence ID" value="NZ_JAUHJS010000004.1"/>
</dbReference>
<feature type="domain" description="Ig-like" evidence="4">
    <location>
        <begin position="1828"/>
        <end position="1912"/>
    </location>
</feature>
<keyword evidence="6" id="KW-1185">Reference proteome</keyword>
<dbReference type="PROSITE" id="PS50835">
    <property type="entry name" value="IG_LIKE"/>
    <property type="match status" value="5"/>
</dbReference>
<evidence type="ECO:0000256" key="3">
    <source>
        <dbReference type="SAM" id="SignalP"/>
    </source>
</evidence>
<dbReference type="SUPFAM" id="SSF101898">
    <property type="entry name" value="NHL repeat"/>
    <property type="match status" value="1"/>
</dbReference>
<keyword evidence="1" id="KW-0677">Repeat</keyword>
<dbReference type="InterPro" id="IPR007110">
    <property type="entry name" value="Ig-like_dom"/>
</dbReference>
<dbReference type="PANTHER" id="PTHR44170:SF56">
    <property type="entry name" value="FIBRONECTIN TYPE-III DOMAIN-CONTAINING PROTEIN"/>
    <property type="match status" value="1"/>
</dbReference>
<feature type="chain" id="PRO_5047138607" evidence="3">
    <location>
        <begin position="22"/>
        <end position="2197"/>
    </location>
</feature>
<evidence type="ECO:0000259" key="4">
    <source>
        <dbReference type="PROSITE" id="PS50835"/>
    </source>
</evidence>
<evidence type="ECO:0000313" key="5">
    <source>
        <dbReference type="EMBL" id="MDN4165643.1"/>
    </source>
</evidence>
<dbReference type="InterPro" id="IPR017868">
    <property type="entry name" value="Filamin/ABP280_repeat-like"/>
</dbReference>
<protein>
    <submittedName>
        <fullName evidence="5">Immunoglobulin domain-containing protein</fullName>
    </submittedName>
</protein>
<name>A0ABT8F5A1_9BACT</name>
<dbReference type="InterPro" id="IPR026444">
    <property type="entry name" value="Secre_tail"/>
</dbReference>
<dbReference type="InterPro" id="IPR036179">
    <property type="entry name" value="Ig-like_dom_sf"/>
</dbReference>
<feature type="signal peptide" evidence="3">
    <location>
        <begin position="1"/>
        <end position="21"/>
    </location>
</feature>
<dbReference type="NCBIfam" id="TIGR02608">
    <property type="entry name" value="delta_60_rpt"/>
    <property type="match status" value="8"/>
</dbReference>
<dbReference type="SUPFAM" id="SSF48726">
    <property type="entry name" value="Immunoglobulin"/>
    <property type="match status" value="7"/>
</dbReference>
<dbReference type="Pfam" id="PF17164">
    <property type="entry name" value="DUF5122"/>
    <property type="match status" value="10"/>
</dbReference>
<keyword evidence="3" id="KW-0732">Signal</keyword>
<dbReference type="PANTHER" id="PTHR44170">
    <property type="entry name" value="PROTEIN SIDEKICK"/>
    <property type="match status" value="1"/>
</dbReference>
<dbReference type="Pfam" id="PF18962">
    <property type="entry name" value="Por_Secre_tail"/>
    <property type="match status" value="1"/>
</dbReference>
<keyword evidence="2" id="KW-1015">Disulfide bond</keyword>
<dbReference type="InterPro" id="IPR013098">
    <property type="entry name" value="Ig_I-set"/>
</dbReference>
<organism evidence="5 6">
    <name type="scientific">Shiella aurantiaca</name>
    <dbReference type="NCBI Taxonomy" id="3058365"/>
    <lineage>
        <taxon>Bacteria</taxon>
        <taxon>Pseudomonadati</taxon>
        <taxon>Bacteroidota</taxon>
        <taxon>Cytophagia</taxon>
        <taxon>Cytophagales</taxon>
        <taxon>Shiellaceae</taxon>
        <taxon>Shiella</taxon>
    </lineage>
</organism>
<dbReference type="Gene3D" id="2.60.40.10">
    <property type="entry name" value="Immunoglobulins"/>
    <property type="match status" value="7"/>
</dbReference>
<accession>A0ABT8F5A1</accession>
<dbReference type="Gene3D" id="2.80.10.50">
    <property type="match status" value="6"/>
</dbReference>
<dbReference type="Proteomes" id="UP001168552">
    <property type="component" value="Unassembled WGS sequence"/>
</dbReference>
<evidence type="ECO:0000313" key="6">
    <source>
        <dbReference type="Proteomes" id="UP001168552"/>
    </source>
</evidence>
<feature type="domain" description="Ig-like" evidence="4">
    <location>
        <begin position="1405"/>
        <end position="1486"/>
    </location>
</feature>
<dbReference type="Pfam" id="PF07679">
    <property type="entry name" value="I-set"/>
    <property type="match status" value="1"/>
</dbReference>
<dbReference type="NCBIfam" id="TIGR04183">
    <property type="entry name" value="Por_Secre_tail"/>
    <property type="match status" value="1"/>
</dbReference>
<dbReference type="SMART" id="SM00409">
    <property type="entry name" value="IG"/>
    <property type="match status" value="7"/>
</dbReference>
<dbReference type="InterPro" id="IPR013431">
    <property type="entry name" value="Delta_60_rpt"/>
</dbReference>
<proteinExistence type="predicted"/>
<dbReference type="EMBL" id="JAUHJS010000004">
    <property type="protein sequence ID" value="MDN4165643.1"/>
    <property type="molecule type" value="Genomic_DNA"/>
</dbReference>
<feature type="domain" description="Ig-like" evidence="4">
    <location>
        <begin position="1491"/>
        <end position="1573"/>
    </location>
</feature>
<reference evidence="5" key="1">
    <citation type="submission" date="2023-06" db="EMBL/GenBank/DDBJ databases">
        <title>Cytophagales bacterium Strain LB-30, isolated from soil.</title>
        <authorList>
            <person name="Liu B."/>
        </authorList>
    </citation>
    <scope>NUCLEOTIDE SEQUENCE</scope>
    <source>
        <strain evidence="5">LB-30</strain>
    </source>
</reference>
<evidence type="ECO:0000256" key="1">
    <source>
        <dbReference type="ARBA" id="ARBA00022737"/>
    </source>
</evidence>
<sequence>MRKLFLFFMALICFSSVFGQAGQLDPSFNPIPGGTPFIPTETTGTITKYIKQPDGKIIAIGTFSGAIKRYNTNGTVDATFLGPGITGGFIKDLVLLNDGKMIMVGNTVTSANGTIYMGKLNANGTVDTSFPRYIPSGNFNLITTDQFTSTVMISGTFTDLQIGNGPLVARPRYALISTADGTLFSTNGGFDGTVNAIYKDAQGRVLCVGAFTSFQGNNAPGIVRLNANFQLDATFNASGTGLSGDAFCITEQPDGKYIIGGNLTAYDGNAVNRLARINTNGSFDNTFAPSAFDNSILSLAVAGDKIVAGGSFTTYGGASAIRLVSLNSDGSLNTSFSIGSGFNNNVQALLSLGEGKVLVGGDFTTVKGGNRRNPVPLNAYGNLTLNNGAGVVGGNITRMAEQADGKVIIVGSFTEVRGITRNGVARLNVDGSLDESFSSGTGFTGVPYAIAIQSDGKILIGGDFSQFNGQAQSRLVRLNSDGSKDNTFTPLSLNNSVNDLVVADNGSIFVAGGFGLTGGNGFTKLTSAGLQDGTFSTSGGANGAVSRIHLYPDGKIFLVGAFSSFNGNTSVAKAVRLNADGTVDTNFTTSSGGVGFDTYQVNTVAVQSDGKLLLGGNFPYYQRGGVTTNSRGLIRLNTDGSFDGTFQYNNGFNINAAIYDIILHPSGQIAVAGSIAAYSGTTVNGLAYFNDNGSFIPEAISGSNFNGVVNDLMLREEGKVVVAGTFTNYNGANYNGLVQLGNPCEHTVQTSLSICQDDTYTFGTQTLSAAGIYTETFTNQQACDSTVTLTLSVIQTNYTASIQRCKYETVSYGGQNFTSYGDFVVTIPRTGTCDSIVSLSVVPSPVQESIINASICEGETYEYTTMAWNDNDEYVAFSESLTSAGTYQYTQFLGTDGCETNVTVNLSVIAPQTVEIDDFLCTESYTFGSQTLTETGTFTELFTSSAGCDSTVVLTLSRRTEEISYNPDSKYITASSSYNSYKLYKDNTLIETNTNSGSINYLVSECGEYKAEFGGSACQLGISATKAGSGCGATLTITVENAVLPLTSNISFPGNTAGNTAVRNTNSFTYTGVCPSTYTVRVTDANGCEISISVDFNTADTFWNIPVPEACTAYSQVLSIDPGNTYAESRTICEGDSYTFGADILSVAGEYQNTFTSSTGCDSIVVLTLQVNPNPITQLVYNEETMRITGSNPNHSSYQLFKDDVVVAQSLSSSTIDYLAEECGDYRAEFGTLGCNISFTGNTTGFNNCAFSVNLATSNAALPLSYSLKSYRYSAFNNQTRIIQDLSGTSNSSDFIISDVCFNTYSYLIIEDANGCLQEIYLDNNNSSNFSQGGNGFTPPTCTPSSNVLSISRPQSVEQSLDLCQGESLQFGNQLITGAGVFTELFTTGTGCDSTVVLSVNQLTPAAIVTQPASATLCESSSLQLNVEATGSGITYQWYKGADPIEGATAATLIFEALAFEDAGDYSVEVTGTCGEAVSSAIATVVVNSPPTINQQPVSLTVCDGESATFYVEVAGQSASNFQWKKDGLAIEGENATSLTIAAATLADQGRYTVEFTEECGVASSSIATLVVNEYTSISQEPVSIIGCEGNTANLSVTALGGNLSYQWYKDGSAITGASSATLNFNDLALENSGDYSVEITGACGNTVVSTTATVEVQASVRIEESPIAQAVCAGSNAQFNVAATGSGTLTYQWKKDGQLLDGAINPSLEITGTDESKVGLYSVVITGKCNEVESEPVSLSIATPVSILSQPTPSSICEGNSATLSVLAEGSELVYEWRKNGEILIGATQNVLTIENASTAQAGDYSVTITGACGQVVSELAALVVNPATSITTVSPDQTLCEGEALLLEVSASGSGAISYQWMKDGLAIQGANNSSYSLASSTLTDAAEYTVEVTSTCGSLSSSPIQVSVTTTTQITLQPQNTSVCEGQNTSLEVQAMGQNLVYEWRKGGEIVGTTAALQFTNVSADLAGLYVVEVSGDCGSILSNEVLLTVFTAEPIEMNESACGSFDFNGETYTESGQYPISLTNENGCPYVLTLNLTITQIDNSVSQNGSVLTSQQEGASYQWINCSTQTPIDGATSISFTPEEAGSYAVQITLNGCETVSTCMDITILGIKGLLSHKLNYYPNPVENRLTLQFEEAQAKGQLQIIALNGDIVSSQEFEGKELVYDTDYLKSGIYYLKIQNNKGTSVIKLLKK</sequence>
<feature type="domain" description="Ig-like" evidence="4">
    <location>
        <begin position="1589"/>
        <end position="1656"/>
    </location>
</feature>
<dbReference type="InterPro" id="IPR003599">
    <property type="entry name" value="Ig_sub"/>
</dbReference>
<evidence type="ECO:0000256" key="2">
    <source>
        <dbReference type="ARBA" id="ARBA00023157"/>
    </source>
</evidence>
<comment type="caution">
    <text evidence="5">The sequence shown here is derived from an EMBL/GenBank/DDBJ whole genome shotgun (WGS) entry which is preliminary data.</text>
</comment>
<feature type="domain" description="Ig-like" evidence="4">
    <location>
        <begin position="1745"/>
        <end position="1819"/>
    </location>
</feature>
<dbReference type="InterPro" id="IPR036322">
    <property type="entry name" value="WD40_repeat_dom_sf"/>
</dbReference>
<dbReference type="PROSITE" id="PS50194">
    <property type="entry name" value="FILAMIN_REPEAT"/>
    <property type="match status" value="1"/>
</dbReference>
<dbReference type="SUPFAM" id="SSF50978">
    <property type="entry name" value="WD40 repeat-like"/>
    <property type="match status" value="1"/>
</dbReference>
<dbReference type="InterPro" id="IPR013783">
    <property type="entry name" value="Ig-like_fold"/>
</dbReference>